<reference evidence="2" key="1">
    <citation type="journal article" date="2020" name="Stud. Mycol.">
        <title>101 Dothideomycetes genomes: a test case for predicting lifestyles and emergence of pathogens.</title>
        <authorList>
            <person name="Haridas S."/>
            <person name="Albert R."/>
            <person name="Binder M."/>
            <person name="Bloem J."/>
            <person name="Labutti K."/>
            <person name="Salamov A."/>
            <person name="Andreopoulos B."/>
            <person name="Baker S."/>
            <person name="Barry K."/>
            <person name="Bills G."/>
            <person name="Bluhm B."/>
            <person name="Cannon C."/>
            <person name="Castanera R."/>
            <person name="Culley D."/>
            <person name="Daum C."/>
            <person name="Ezra D."/>
            <person name="Gonzalez J."/>
            <person name="Henrissat B."/>
            <person name="Kuo A."/>
            <person name="Liang C."/>
            <person name="Lipzen A."/>
            <person name="Lutzoni F."/>
            <person name="Magnuson J."/>
            <person name="Mondo S."/>
            <person name="Nolan M."/>
            <person name="Ohm R."/>
            <person name="Pangilinan J."/>
            <person name="Park H.-J."/>
            <person name="Ramirez L."/>
            <person name="Alfaro M."/>
            <person name="Sun H."/>
            <person name="Tritt A."/>
            <person name="Yoshinaga Y."/>
            <person name="Zwiers L.-H."/>
            <person name="Turgeon B."/>
            <person name="Goodwin S."/>
            <person name="Spatafora J."/>
            <person name="Crous P."/>
            <person name="Grigoriev I."/>
        </authorList>
    </citation>
    <scope>NUCLEOTIDE SEQUENCE</scope>
    <source>
        <strain evidence="2">CBS 119687</strain>
    </source>
</reference>
<evidence type="ECO:0000256" key="1">
    <source>
        <dbReference type="SAM" id="Phobius"/>
    </source>
</evidence>
<dbReference type="AlphaFoldDB" id="A0A6A5ZZX5"/>
<accession>A0A6A5ZZX5</accession>
<name>A0A6A5ZZX5_9PLEO</name>
<sequence length="70" mass="8386">MVVLLHYQVEKLGQGARTWKFVFFFSSDLIHHCFFYIHFTYTIYSTGFLLVPSNHSMLFGLLKFLMEEEE</sequence>
<dbReference type="GeneID" id="54402405"/>
<dbReference type="Proteomes" id="UP000799771">
    <property type="component" value="Unassembled WGS sequence"/>
</dbReference>
<organism evidence="2 3">
    <name type="scientific">Dothidotthia symphoricarpi CBS 119687</name>
    <dbReference type="NCBI Taxonomy" id="1392245"/>
    <lineage>
        <taxon>Eukaryota</taxon>
        <taxon>Fungi</taxon>
        <taxon>Dikarya</taxon>
        <taxon>Ascomycota</taxon>
        <taxon>Pezizomycotina</taxon>
        <taxon>Dothideomycetes</taxon>
        <taxon>Pleosporomycetidae</taxon>
        <taxon>Pleosporales</taxon>
        <taxon>Dothidotthiaceae</taxon>
        <taxon>Dothidotthia</taxon>
    </lineage>
</organism>
<gene>
    <name evidence="2" type="ORF">P153DRAFT_120503</name>
</gene>
<keyword evidence="3" id="KW-1185">Reference proteome</keyword>
<keyword evidence="1" id="KW-1133">Transmembrane helix</keyword>
<feature type="transmembrane region" description="Helical" evidence="1">
    <location>
        <begin position="21"/>
        <end position="41"/>
    </location>
</feature>
<proteinExistence type="predicted"/>
<keyword evidence="1" id="KW-0472">Membrane</keyword>
<dbReference type="EMBL" id="ML977517">
    <property type="protein sequence ID" value="KAF2125100.1"/>
    <property type="molecule type" value="Genomic_DNA"/>
</dbReference>
<protein>
    <submittedName>
        <fullName evidence="2">Uncharacterized protein</fullName>
    </submittedName>
</protein>
<dbReference type="RefSeq" id="XP_033519492.1">
    <property type="nucleotide sequence ID" value="XM_033661973.1"/>
</dbReference>
<evidence type="ECO:0000313" key="3">
    <source>
        <dbReference type="Proteomes" id="UP000799771"/>
    </source>
</evidence>
<evidence type="ECO:0000313" key="2">
    <source>
        <dbReference type="EMBL" id="KAF2125100.1"/>
    </source>
</evidence>
<keyword evidence="1" id="KW-0812">Transmembrane</keyword>